<sequence length="546" mass="60169">MSSTPAHEPPFALDGAVTDAKVMELIAVQTELKWLDYKRECNLGETYEHVEFAKDSGAMALAGGYRLIGVDNDGTVVGLAASAEKHFDEAQLRGKLDKYLGQGYDVRSAVHTIDVGNGPVKVAIVWIAPHPDGFNVFRTSGDYSDANGKQKQAFRAGDVYARHGSKSEPWNQADLAEANRNRDARAREQWRAENAEEFRKALHAATTASSVISDPAGTYNWQLDAAGFDAATVELMRRNDDIPIRTMLRSAQAEVRRLVSDPLGRVGVVVADPSSAVAAADDDLKVVLDRLTAVAALALDLERPQYFTMTCKVFAELYAWTVQDLTVQTSDHGLVPILWLRIAERLYALGGLAVRLRRWDVVRELALLEVPGLDERSRRTWHRDALTQSSRAGLFNLIRPDGTKYEASLPMLARGITAALPVLHPDLPDPADQVTEHDPLLVSICSFDLLIALVAATNLNAISERDVLDVSYPNFSRFSGRSDVVVTRMLDDPQMRKTLVNDASNATVARVLNLIDGIAAKEGQRFWGWEGFRDQAVKTFISNHQP</sequence>
<accession>A0A930VF26</accession>
<dbReference type="InterPro" id="IPR007421">
    <property type="entry name" value="Schlafen_AlbA_2_dom"/>
</dbReference>
<reference evidence="2" key="1">
    <citation type="submission" date="2020-11" db="EMBL/GenBank/DDBJ databases">
        <title>Nocardioides sp. nov., isolated from Soil of Cynanchum wilfordii Hemsley rhizosphere.</title>
        <authorList>
            <person name="Lee J.-S."/>
            <person name="Suh M.K."/>
            <person name="Kim J.-S."/>
        </authorList>
    </citation>
    <scope>NUCLEOTIDE SEQUENCE</scope>
    <source>
        <strain evidence="2">KCTC 19275</strain>
    </source>
</reference>
<protein>
    <recommendedName>
        <fullName evidence="1">Schlafen AlbA-2 domain-containing protein</fullName>
    </recommendedName>
</protein>
<feature type="domain" description="Schlafen AlbA-2" evidence="1">
    <location>
        <begin position="31"/>
        <end position="169"/>
    </location>
</feature>
<dbReference type="AlphaFoldDB" id="A0A930VF26"/>
<evidence type="ECO:0000313" key="2">
    <source>
        <dbReference type="EMBL" id="MBF4762790.1"/>
    </source>
</evidence>
<evidence type="ECO:0000259" key="1">
    <source>
        <dbReference type="Pfam" id="PF04326"/>
    </source>
</evidence>
<dbReference type="RefSeq" id="WP_194705965.1">
    <property type="nucleotide sequence ID" value="NZ_JADKPN010000002.1"/>
</dbReference>
<evidence type="ECO:0000313" key="3">
    <source>
        <dbReference type="Proteomes" id="UP000640489"/>
    </source>
</evidence>
<dbReference type="Pfam" id="PF04326">
    <property type="entry name" value="SLFN_AlbA_2"/>
    <property type="match status" value="1"/>
</dbReference>
<comment type="caution">
    <text evidence="2">The sequence shown here is derived from an EMBL/GenBank/DDBJ whole genome shotgun (WGS) entry which is preliminary data.</text>
</comment>
<organism evidence="2 3">
    <name type="scientific">Nocardioides islandensis</name>
    <dbReference type="NCBI Taxonomy" id="433663"/>
    <lineage>
        <taxon>Bacteria</taxon>
        <taxon>Bacillati</taxon>
        <taxon>Actinomycetota</taxon>
        <taxon>Actinomycetes</taxon>
        <taxon>Propionibacteriales</taxon>
        <taxon>Nocardioidaceae</taxon>
        <taxon>Nocardioides</taxon>
    </lineage>
</organism>
<dbReference type="EMBL" id="JADKPN010000002">
    <property type="protein sequence ID" value="MBF4762790.1"/>
    <property type="molecule type" value="Genomic_DNA"/>
</dbReference>
<dbReference type="Proteomes" id="UP000640489">
    <property type="component" value="Unassembled WGS sequence"/>
</dbReference>
<keyword evidence="3" id="KW-1185">Reference proteome</keyword>
<gene>
    <name evidence="2" type="ORF">ISU07_06595</name>
</gene>
<proteinExistence type="predicted"/>
<name>A0A930VF26_9ACTN</name>